<name>A0A4S4LCP9_9AGAM</name>
<comment type="caution">
    <text evidence="2">The sequence shown here is derived from an EMBL/GenBank/DDBJ whole genome shotgun (WGS) entry which is preliminary data.</text>
</comment>
<organism evidence="2 3">
    <name type="scientific">Phellinidium pouzarii</name>
    <dbReference type="NCBI Taxonomy" id="167371"/>
    <lineage>
        <taxon>Eukaryota</taxon>
        <taxon>Fungi</taxon>
        <taxon>Dikarya</taxon>
        <taxon>Basidiomycota</taxon>
        <taxon>Agaricomycotina</taxon>
        <taxon>Agaricomycetes</taxon>
        <taxon>Hymenochaetales</taxon>
        <taxon>Hymenochaetaceae</taxon>
        <taxon>Phellinidium</taxon>
    </lineage>
</organism>
<keyword evidence="3" id="KW-1185">Reference proteome</keyword>
<evidence type="ECO:0000313" key="2">
    <source>
        <dbReference type="EMBL" id="THH09355.1"/>
    </source>
</evidence>
<accession>A0A4S4LCP9</accession>
<evidence type="ECO:0000256" key="1">
    <source>
        <dbReference type="SAM" id="SignalP"/>
    </source>
</evidence>
<dbReference type="EMBL" id="SGPK01000066">
    <property type="protein sequence ID" value="THH09355.1"/>
    <property type="molecule type" value="Genomic_DNA"/>
</dbReference>
<feature type="chain" id="PRO_5020621510" evidence="1">
    <location>
        <begin position="19"/>
        <end position="158"/>
    </location>
</feature>
<sequence length="158" mass="16694">MKLVSSAALLSVASVVLAVPTSTSSSVAAVASQIRTDQDPVYHFYIQSTPLDGAPVLGPEASSGYFNIGSTIQDSNSSLFLNIDMSATTSFKPLTLDTTALTTSWAMSGDTIVDGSMQNFVVCPISGSANYNFFLQTGDDMPSDECTDWITIHLDCLC</sequence>
<proteinExistence type="predicted"/>
<feature type="signal peptide" evidence="1">
    <location>
        <begin position="1"/>
        <end position="18"/>
    </location>
</feature>
<gene>
    <name evidence="2" type="ORF">EW145_g2066</name>
</gene>
<dbReference type="OrthoDB" id="3915838at2759"/>
<protein>
    <submittedName>
        <fullName evidence="2">Uncharacterized protein</fullName>
    </submittedName>
</protein>
<reference evidence="2 3" key="1">
    <citation type="submission" date="2019-02" db="EMBL/GenBank/DDBJ databases">
        <title>Genome sequencing of the rare red list fungi Phellinidium pouzarii.</title>
        <authorList>
            <person name="Buettner E."/>
            <person name="Kellner H."/>
        </authorList>
    </citation>
    <scope>NUCLEOTIDE SEQUENCE [LARGE SCALE GENOMIC DNA]</scope>
    <source>
        <strain evidence="2 3">DSM 108285</strain>
    </source>
</reference>
<keyword evidence="1" id="KW-0732">Signal</keyword>
<dbReference type="AlphaFoldDB" id="A0A4S4LCP9"/>
<evidence type="ECO:0000313" key="3">
    <source>
        <dbReference type="Proteomes" id="UP000308199"/>
    </source>
</evidence>
<dbReference type="Proteomes" id="UP000308199">
    <property type="component" value="Unassembled WGS sequence"/>
</dbReference>